<gene>
    <name evidence="6" type="primary">dabA</name>
    <name evidence="7" type="ORF">DAY19_08200</name>
</gene>
<evidence type="ECO:0000313" key="7">
    <source>
        <dbReference type="EMBL" id="RZF21661.1"/>
    </source>
</evidence>
<reference evidence="8" key="1">
    <citation type="journal article" date="2019" name="Int. J. Syst. Evol. Microbiol.">
        <title>Halobacteriovorax valvorus sp. nov., a novel prokaryotic predator isolated from coastal seawater of China.</title>
        <authorList>
            <person name="Chen M.-X."/>
        </authorList>
    </citation>
    <scope>NUCLEOTIDE SEQUENCE [LARGE SCALE GENOMIC DNA]</scope>
    <source>
        <strain evidence="8">BL9</strain>
    </source>
</reference>
<comment type="cofactor">
    <cofactor evidence="6">
        <name>Zn(2+)</name>
        <dbReference type="ChEBI" id="CHEBI:29105"/>
    </cofactor>
</comment>
<evidence type="ECO:0000256" key="6">
    <source>
        <dbReference type="HAMAP-Rule" id="MF_01871"/>
    </source>
</evidence>
<keyword evidence="8" id="KW-1185">Reference proteome</keyword>
<dbReference type="RefSeq" id="WP_115361266.1">
    <property type="nucleotide sequence ID" value="NZ_QDKL01000002.1"/>
</dbReference>
<accession>A0ABY0IIG8</accession>
<feature type="binding site" evidence="6">
    <location>
        <position position="357"/>
    </location>
    <ligand>
        <name>Zn(2+)</name>
        <dbReference type="ChEBI" id="CHEBI:29105"/>
    </ligand>
</feature>
<evidence type="ECO:0000256" key="4">
    <source>
        <dbReference type="ARBA" id="ARBA00022833"/>
    </source>
</evidence>
<feature type="binding site" evidence="6">
    <location>
        <position position="528"/>
    </location>
    <ligand>
        <name>Zn(2+)</name>
        <dbReference type="ChEBI" id="CHEBI:29105"/>
    </ligand>
</feature>
<feature type="binding site" evidence="6">
    <location>
        <position position="359"/>
    </location>
    <ligand>
        <name>Zn(2+)</name>
        <dbReference type="ChEBI" id="CHEBI:29105"/>
    </ligand>
</feature>
<evidence type="ECO:0000256" key="2">
    <source>
        <dbReference type="ARBA" id="ARBA00022475"/>
    </source>
</evidence>
<comment type="subunit">
    <text evidence="6">Forms a complex with DabB.</text>
</comment>
<comment type="function">
    <text evidence="6">Part of an energy-coupled inorganic carbon pump.</text>
</comment>
<proteinExistence type="inferred from homology"/>
<evidence type="ECO:0000313" key="8">
    <source>
        <dbReference type="Proteomes" id="UP000443582"/>
    </source>
</evidence>
<name>A0ABY0IIG8_9BACT</name>
<evidence type="ECO:0000256" key="1">
    <source>
        <dbReference type="ARBA" id="ARBA00022448"/>
    </source>
</evidence>
<keyword evidence="5 6" id="KW-0472">Membrane</keyword>
<sequence length="837" mass="96315">MNEIVKLDKEKIRKEAFTSLKIRQEKSVIETFLEVSKRLTPLWDIRDYVAVNPFFGFKDKNFLELAKYMRHISGKDTLPKKEFFLKKYQSGEVTEYDLEVAKKLYLKEIHNNSLNDITIKELMNFIRSSERKVCDLKFRAVSDLYDLENNEKTTELITNEISRWASAYFDEGQALWKIETNDTRLYTWWKSLVKYDRPFDGKTNRFNEIVELLPESPKKALESLTDKLLEKISLEQDDLSNYYYRLIYTTLGWSSYIQKFEFEANRSGESSKLKEIGGLIDIVVMRMAYDIALLDEISVVSLEGQHCSNKDDRDLDLIYIWLNAVECAYRRRVEKTIKSSVNSKDLYSRPDVQMAFCIDVRSEVLRRHLENSSDKIQTIGFAGFFGVPISVKGLGHKGSDQNCPILLNSAYEISEVETKDETSLKNKKQAFAQTQYFKKSVQASANSGFSFVETLGFSYIGKILKSGIFQKKPNLDISSMGLSEKDKENIQFDFEKIKIEEKVNLAFNALKNMGLTKNFAKFVFFIGHGSESSNNPYASALECGACAGHNGQSNAIFLATILNDLEVQAKLKSKGIEIPRDTLFMSGWHNTVKDELHIDRFEGLNLKQGQELSLYEKKFREASKNCQKERARNLPNCSKLKDSELSGELFQKANDWSEIRPEWGLARNASFVVGRRKLTRSLELDGRAFLHDYDFEQDKDLSILELIMTAPMIVTNWINMQYYASTVNPQKFGAGNKVLNNVVGGIGCIQGNESDLLGGLTEQSVLYKGDYFHEPLRLQVFIEAETSAIDEIINKHQMVRELISNNWLKIISINPKNLKFKLFQSDSWIEPKEDLWN</sequence>
<comment type="similarity">
    <text evidence="6">Belongs to the inorganic carbon transporter (TC 9.A.2) DabA family.</text>
</comment>
<comment type="caution">
    <text evidence="7">The sequence shown here is derived from an EMBL/GenBank/DDBJ whole genome shotgun (WGS) entry which is preliminary data.</text>
</comment>
<evidence type="ECO:0000256" key="3">
    <source>
        <dbReference type="ARBA" id="ARBA00022723"/>
    </source>
</evidence>
<dbReference type="PANTHER" id="PTHR38344:SF1">
    <property type="entry name" value="INORGANIC CARBON TRANSPORTER SUBUNIT DABA-RELATED"/>
    <property type="match status" value="1"/>
</dbReference>
<dbReference type="Pfam" id="PF10070">
    <property type="entry name" value="DabA"/>
    <property type="match status" value="1"/>
</dbReference>
<dbReference type="PANTHER" id="PTHR38344">
    <property type="entry name" value="UPF0753 PROTEIN AQ_863"/>
    <property type="match status" value="1"/>
</dbReference>
<comment type="subcellular location">
    <subcellularLocation>
        <location evidence="6">Cell membrane</location>
        <topology evidence="6">Peripheral membrane protein</topology>
    </subcellularLocation>
</comment>
<dbReference type="InterPro" id="IPR018752">
    <property type="entry name" value="DabA"/>
</dbReference>
<keyword evidence="4 6" id="KW-0862">Zinc</keyword>
<dbReference type="HAMAP" id="MF_01871">
    <property type="entry name" value="DabA"/>
    <property type="match status" value="1"/>
</dbReference>
<keyword evidence="2 6" id="KW-1003">Cell membrane</keyword>
<keyword evidence="1 6" id="KW-0813">Transport</keyword>
<keyword evidence="3 6" id="KW-0479">Metal-binding</keyword>
<dbReference type="Proteomes" id="UP000443582">
    <property type="component" value="Unassembled WGS sequence"/>
</dbReference>
<evidence type="ECO:0000256" key="5">
    <source>
        <dbReference type="ARBA" id="ARBA00023136"/>
    </source>
</evidence>
<protein>
    <recommendedName>
        <fullName evidence="6">Probable inorganic carbon transporter subunit DabA</fullName>
    </recommendedName>
</protein>
<dbReference type="EMBL" id="QDKL01000002">
    <property type="protein sequence ID" value="RZF21661.1"/>
    <property type="molecule type" value="Genomic_DNA"/>
</dbReference>
<feature type="binding site" evidence="6">
    <location>
        <position position="543"/>
    </location>
    <ligand>
        <name>Zn(2+)</name>
        <dbReference type="ChEBI" id="CHEBI:29105"/>
    </ligand>
</feature>
<organism evidence="7 8">
    <name type="scientific">Halobacteriovorax vibrionivorans</name>
    <dbReference type="NCBI Taxonomy" id="2152716"/>
    <lineage>
        <taxon>Bacteria</taxon>
        <taxon>Pseudomonadati</taxon>
        <taxon>Bdellovibrionota</taxon>
        <taxon>Bacteriovoracia</taxon>
        <taxon>Bacteriovoracales</taxon>
        <taxon>Halobacteriovoraceae</taxon>
        <taxon>Halobacteriovorax</taxon>
    </lineage>
</organism>